<accession>A0A8I1JI41</accession>
<evidence type="ECO:0000313" key="2">
    <source>
        <dbReference type="EMBL" id="MBI6882578.1"/>
    </source>
</evidence>
<gene>
    <name evidence="2" type="ORF">JEU22_01520</name>
</gene>
<dbReference type="PANTHER" id="PTHR39327:SF1">
    <property type="entry name" value="BLR5470 PROTEIN"/>
    <property type="match status" value="1"/>
</dbReference>
<organism evidence="2 3">
    <name type="scientific">Pseudomonas putida</name>
    <name type="common">Arthrobacter siderocapsulatus</name>
    <dbReference type="NCBI Taxonomy" id="303"/>
    <lineage>
        <taxon>Bacteria</taxon>
        <taxon>Pseudomonadati</taxon>
        <taxon>Pseudomonadota</taxon>
        <taxon>Gammaproteobacteria</taxon>
        <taxon>Pseudomonadales</taxon>
        <taxon>Pseudomonadaceae</taxon>
        <taxon>Pseudomonas</taxon>
    </lineage>
</organism>
<protein>
    <submittedName>
        <fullName evidence="2">Transglutaminase-like cysteine peptidase</fullName>
    </submittedName>
</protein>
<dbReference type="InterPro" id="IPR010319">
    <property type="entry name" value="Transglutaminase-like_Cys_pept"/>
</dbReference>
<dbReference type="Pfam" id="PF06035">
    <property type="entry name" value="Peptidase_C93"/>
    <property type="match status" value="1"/>
</dbReference>
<dbReference type="RefSeq" id="WP_198746191.1">
    <property type="nucleotide sequence ID" value="NZ_JAEHTE010000001.1"/>
</dbReference>
<evidence type="ECO:0000256" key="1">
    <source>
        <dbReference type="SAM" id="MobiDB-lite"/>
    </source>
</evidence>
<dbReference type="AlphaFoldDB" id="A0A8I1JI41"/>
<sequence>MMAAAIALGAITPSVGHTAPLSGVSQESSAAFVNSQPEPSNILNRFGQTPSWSKHKSSDKAQRISAFDHLIDSSHSLSNSQKISAVNDFFNQKITYMSDRQAWGQNDYWATPMETLSKGAGDCEDFAIAKYFALQKLGVPSESMKITYVKSTKFTESHMVLLVENGHGEDPVVLDNMMNSVKPLSQRKDLSIVYSFNDKGLFVGRSTQPSAGVERLSRWQDVLGKIGAETQGIAKSKASNPYRLEMVKSEGIHKPSEVRIEIPQEAKATSPRYDRDVPSAPGRG</sequence>
<dbReference type="Gene3D" id="3.10.620.30">
    <property type="match status" value="1"/>
</dbReference>
<feature type="compositionally biased region" description="Basic and acidic residues" evidence="1">
    <location>
        <begin position="253"/>
        <end position="264"/>
    </location>
</feature>
<dbReference type="SUPFAM" id="SSF54001">
    <property type="entry name" value="Cysteine proteinases"/>
    <property type="match status" value="1"/>
</dbReference>
<dbReference type="EMBL" id="JAEHTE010000001">
    <property type="protein sequence ID" value="MBI6882578.1"/>
    <property type="molecule type" value="Genomic_DNA"/>
</dbReference>
<feature type="region of interest" description="Disordered" evidence="1">
    <location>
        <begin position="253"/>
        <end position="284"/>
    </location>
</feature>
<comment type="caution">
    <text evidence="2">The sequence shown here is derived from an EMBL/GenBank/DDBJ whole genome shotgun (WGS) entry which is preliminary data.</text>
</comment>
<name>A0A8I1JI41_PSEPU</name>
<evidence type="ECO:0000313" key="3">
    <source>
        <dbReference type="Proteomes" id="UP000637061"/>
    </source>
</evidence>
<dbReference type="InterPro" id="IPR038765">
    <property type="entry name" value="Papain-like_cys_pep_sf"/>
</dbReference>
<proteinExistence type="predicted"/>
<dbReference type="PANTHER" id="PTHR39327">
    <property type="match status" value="1"/>
</dbReference>
<reference evidence="2" key="1">
    <citation type="submission" date="2020-12" db="EMBL/GenBank/DDBJ databases">
        <title>Enhanced detection system for hospital associated transmission using whole genome sequencing surveillance.</title>
        <authorList>
            <person name="Harrison L.H."/>
            <person name="Van Tyne D."/>
            <person name="Marsh J.W."/>
            <person name="Griffith M.P."/>
            <person name="Snyder D.J."/>
            <person name="Cooper V.S."/>
            <person name="Mustapha M."/>
        </authorList>
    </citation>
    <scope>NUCLEOTIDE SEQUENCE</scope>
    <source>
        <strain evidence="2">PSB00042</strain>
    </source>
</reference>
<dbReference type="Proteomes" id="UP000637061">
    <property type="component" value="Unassembled WGS sequence"/>
</dbReference>